<keyword evidence="1" id="KW-0472">Membrane</keyword>
<sequence>MGVLAVNMLTISGLEYLTPEMRAVVHGPADRAVAYVLAVLVEGKALAAFSLLFGVSFTLLIGRMRARGEGWVWPYLRRLAVLGAFGLLNAALFFWGDILTTYAVLGLFLPLALWLPQRVV</sequence>
<reference evidence="2" key="2">
    <citation type="journal article" date="2020" name="Microorganisms">
        <title>Osmotic Adaptation and Compatible Solute Biosynthesis of Phototrophic Bacteria as Revealed from Genome Analyses.</title>
        <authorList>
            <person name="Imhoff J.F."/>
            <person name="Rahn T."/>
            <person name="Kunzel S."/>
            <person name="Keller A."/>
            <person name="Neulinger S.C."/>
        </authorList>
    </citation>
    <scope>NUCLEOTIDE SEQUENCE</scope>
    <source>
        <strain evidence="2">LMG 28126</strain>
    </source>
</reference>
<comment type="caution">
    <text evidence="2">The sequence shown here is derived from an EMBL/GenBank/DDBJ whole genome shotgun (WGS) entry which is preliminary data.</text>
</comment>
<name>A0A934THN6_9RHOB</name>
<dbReference type="PANTHER" id="PTHR30590:SF2">
    <property type="entry name" value="INNER MEMBRANE PROTEIN"/>
    <property type="match status" value="1"/>
</dbReference>
<evidence type="ECO:0000313" key="3">
    <source>
        <dbReference type="Proteomes" id="UP000706333"/>
    </source>
</evidence>
<keyword evidence="1" id="KW-0812">Transmembrane</keyword>
<organism evidence="2 3">
    <name type="scientific">Rhodobaculum claviforme</name>
    <dbReference type="NCBI Taxonomy" id="1549854"/>
    <lineage>
        <taxon>Bacteria</taxon>
        <taxon>Pseudomonadati</taxon>
        <taxon>Pseudomonadota</taxon>
        <taxon>Alphaproteobacteria</taxon>
        <taxon>Rhodobacterales</taxon>
        <taxon>Paracoccaceae</taxon>
        <taxon>Rhodobaculum</taxon>
    </lineage>
</organism>
<dbReference type="EMBL" id="NHSD01000064">
    <property type="protein sequence ID" value="MBK5925944.1"/>
    <property type="molecule type" value="Genomic_DNA"/>
</dbReference>
<evidence type="ECO:0000313" key="2">
    <source>
        <dbReference type="EMBL" id="MBK5925944.1"/>
    </source>
</evidence>
<evidence type="ECO:0000256" key="1">
    <source>
        <dbReference type="SAM" id="Phobius"/>
    </source>
</evidence>
<dbReference type="AlphaFoldDB" id="A0A934THN6"/>
<protein>
    <recommendedName>
        <fullName evidence="4">DUF418 domain-containing protein</fullName>
    </recommendedName>
</protein>
<keyword evidence="3" id="KW-1185">Reference proteome</keyword>
<proteinExistence type="predicted"/>
<keyword evidence="1" id="KW-1133">Transmembrane helix</keyword>
<feature type="transmembrane region" description="Helical" evidence="1">
    <location>
        <begin position="75"/>
        <end position="93"/>
    </location>
</feature>
<accession>A0A934THN6</accession>
<dbReference type="PANTHER" id="PTHR30590">
    <property type="entry name" value="INNER MEMBRANE PROTEIN"/>
    <property type="match status" value="1"/>
</dbReference>
<dbReference type="Proteomes" id="UP000706333">
    <property type="component" value="Unassembled WGS sequence"/>
</dbReference>
<dbReference type="RefSeq" id="WP_201155468.1">
    <property type="nucleotide sequence ID" value="NZ_NHSD01000064.1"/>
</dbReference>
<evidence type="ECO:0008006" key="4">
    <source>
        <dbReference type="Google" id="ProtNLM"/>
    </source>
</evidence>
<feature type="non-terminal residue" evidence="2">
    <location>
        <position position="120"/>
    </location>
</feature>
<dbReference type="InterPro" id="IPR052529">
    <property type="entry name" value="Bact_Transport_Assoc"/>
</dbReference>
<gene>
    <name evidence="2" type="ORF">CCR87_00995</name>
</gene>
<feature type="transmembrane region" description="Helical" evidence="1">
    <location>
        <begin position="99"/>
        <end position="116"/>
    </location>
</feature>
<reference evidence="2" key="1">
    <citation type="submission" date="2017-05" db="EMBL/GenBank/DDBJ databases">
        <authorList>
            <person name="Imhoff J.F."/>
            <person name="Rahn T."/>
            <person name="Kuenzel S."/>
            <person name="Neulinger S.C."/>
        </authorList>
    </citation>
    <scope>NUCLEOTIDE SEQUENCE</scope>
    <source>
        <strain evidence="2">LMG 28126</strain>
    </source>
</reference>
<feature type="transmembrane region" description="Helical" evidence="1">
    <location>
        <begin position="45"/>
        <end position="63"/>
    </location>
</feature>